<name>A0A0K2VFZ3_LEPSM</name>
<organism evidence="1">
    <name type="scientific">Lepeophtheirus salmonis</name>
    <name type="common">Salmon louse</name>
    <name type="synonym">Caligus salmonis</name>
    <dbReference type="NCBI Taxonomy" id="72036"/>
    <lineage>
        <taxon>Eukaryota</taxon>
        <taxon>Metazoa</taxon>
        <taxon>Ecdysozoa</taxon>
        <taxon>Arthropoda</taxon>
        <taxon>Crustacea</taxon>
        <taxon>Multicrustacea</taxon>
        <taxon>Hexanauplia</taxon>
        <taxon>Copepoda</taxon>
        <taxon>Siphonostomatoida</taxon>
        <taxon>Caligidae</taxon>
        <taxon>Lepeophtheirus</taxon>
    </lineage>
</organism>
<proteinExistence type="predicted"/>
<protein>
    <submittedName>
        <fullName evidence="1">Uncharacterized protein</fullName>
    </submittedName>
</protein>
<accession>A0A0K2VFZ3</accession>
<sequence>MLCIHVKISYVLIYQ</sequence>
<reference evidence="1" key="1">
    <citation type="submission" date="2014-05" db="EMBL/GenBank/DDBJ databases">
        <authorList>
            <person name="Chronopoulou M."/>
        </authorList>
    </citation>
    <scope>NUCLEOTIDE SEQUENCE</scope>
    <source>
        <tissue evidence="1">Whole organism</tissue>
    </source>
</reference>
<dbReference type="EMBL" id="HACA01031751">
    <property type="protein sequence ID" value="CDW49112.1"/>
    <property type="molecule type" value="Transcribed_RNA"/>
</dbReference>
<evidence type="ECO:0000313" key="1">
    <source>
        <dbReference type="EMBL" id="CDW49112.1"/>
    </source>
</evidence>